<evidence type="ECO:0000256" key="2">
    <source>
        <dbReference type="SAM" id="Phobius"/>
    </source>
</evidence>
<dbReference type="Proteomes" id="UP000070578">
    <property type="component" value="Unassembled WGS sequence"/>
</dbReference>
<feature type="compositionally biased region" description="Basic and acidic residues" evidence="1">
    <location>
        <begin position="45"/>
        <end position="73"/>
    </location>
</feature>
<evidence type="ECO:0008006" key="5">
    <source>
        <dbReference type="Google" id="ProtNLM"/>
    </source>
</evidence>
<comment type="caution">
    <text evidence="3">The sequence shown here is derived from an EMBL/GenBank/DDBJ whole genome shotgun (WGS) entry which is preliminary data.</text>
</comment>
<sequence length="73" mass="7969">MAMNGSGMFGDGLVMILMWLIPILLVVALIAFLTKRPGFGPNKKTSLDISKESTSRGEIGKDKFDQRKRDIGG</sequence>
<dbReference type="AlphaFoldDB" id="A0A139BUZ8"/>
<dbReference type="EMBL" id="LSLI01000019">
    <property type="protein sequence ID" value="KXS32792.1"/>
    <property type="molecule type" value="Genomic_DNA"/>
</dbReference>
<name>A0A139BUZ8_9PROT</name>
<feature type="region of interest" description="Disordered" evidence="1">
    <location>
        <begin position="36"/>
        <end position="73"/>
    </location>
</feature>
<protein>
    <recommendedName>
        <fullName evidence="5">SHOCT domain-containing protein</fullName>
    </recommendedName>
</protein>
<keyword evidence="2" id="KW-1133">Transmembrane helix</keyword>
<accession>A0A139BUZ8</accession>
<reference evidence="3 4" key="2">
    <citation type="submission" date="2016-03" db="EMBL/GenBank/DDBJ databases">
        <title>New uncultured bacterium of the family Gallionellaceae from acid mine drainage: description and reconstruction of genome based on metagenomic analysis of microbial community.</title>
        <authorList>
            <person name="Kadnikov V."/>
            <person name="Ivasenko D."/>
            <person name="Beletsky A."/>
            <person name="Mardanov A."/>
            <person name="Danilova E."/>
            <person name="Pimenov N."/>
            <person name="Karnachuk O."/>
            <person name="Ravin N."/>
        </authorList>
    </citation>
    <scope>NUCLEOTIDE SEQUENCE [LARGE SCALE GENOMIC DNA]</scope>
    <source>
        <strain evidence="3">ShG14-8</strain>
    </source>
</reference>
<evidence type="ECO:0000313" key="3">
    <source>
        <dbReference type="EMBL" id="KXS32792.1"/>
    </source>
</evidence>
<gene>
    <name evidence="3" type="ORF">AWT59_1114</name>
</gene>
<proteinExistence type="predicted"/>
<evidence type="ECO:0000256" key="1">
    <source>
        <dbReference type="SAM" id="MobiDB-lite"/>
    </source>
</evidence>
<keyword evidence="2" id="KW-0812">Transmembrane</keyword>
<keyword evidence="2" id="KW-0472">Membrane</keyword>
<feature type="transmembrane region" description="Helical" evidence="2">
    <location>
        <begin position="12"/>
        <end position="34"/>
    </location>
</feature>
<organism evidence="3 4">
    <name type="scientific">Candidatus Gallionella acididurans</name>
    <dbReference type="NCBI Taxonomy" id="1796491"/>
    <lineage>
        <taxon>Bacteria</taxon>
        <taxon>Pseudomonadati</taxon>
        <taxon>Pseudomonadota</taxon>
        <taxon>Betaproteobacteria</taxon>
        <taxon>Nitrosomonadales</taxon>
        <taxon>Gallionellaceae</taxon>
        <taxon>Gallionella</taxon>
    </lineage>
</organism>
<reference evidence="3 4" key="1">
    <citation type="submission" date="2016-02" db="EMBL/GenBank/DDBJ databases">
        <authorList>
            <person name="Wen L."/>
            <person name="He K."/>
            <person name="Yang H."/>
        </authorList>
    </citation>
    <scope>NUCLEOTIDE SEQUENCE [LARGE SCALE GENOMIC DNA]</scope>
    <source>
        <strain evidence="3">ShG14-8</strain>
    </source>
</reference>
<evidence type="ECO:0000313" key="4">
    <source>
        <dbReference type="Proteomes" id="UP000070578"/>
    </source>
</evidence>